<dbReference type="EMBL" id="FRFD01000011">
    <property type="protein sequence ID" value="SHO52367.1"/>
    <property type="molecule type" value="Genomic_DNA"/>
</dbReference>
<keyword evidence="2" id="KW-1185">Reference proteome</keyword>
<reference evidence="1 2" key="1">
    <citation type="submission" date="2016-12" db="EMBL/GenBank/DDBJ databases">
        <authorList>
            <person name="Song W.-J."/>
            <person name="Kurnit D.M."/>
        </authorList>
    </citation>
    <scope>NUCLEOTIDE SEQUENCE [LARGE SCALE GENOMIC DNA]</scope>
    <source>
        <strain evidence="1 2">DSM 12503</strain>
    </source>
</reference>
<evidence type="ECO:0000313" key="2">
    <source>
        <dbReference type="Proteomes" id="UP000184612"/>
    </source>
</evidence>
<accession>A0A1M7YIA6</accession>
<protein>
    <submittedName>
        <fullName evidence="1">Uncharacterized protein</fullName>
    </submittedName>
</protein>
<gene>
    <name evidence="1" type="ORF">SAMN02745217_03614</name>
</gene>
<dbReference type="STRING" id="1121345.SAMN02745217_03614"/>
<dbReference type="RefSeq" id="WP_278277155.1">
    <property type="nucleotide sequence ID" value="NZ_FRFD01000011.1"/>
</dbReference>
<proteinExistence type="predicted"/>
<organism evidence="1 2">
    <name type="scientific">Anaerocolumna xylanovorans DSM 12503</name>
    <dbReference type="NCBI Taxonomy" id="1121345"/>
    <lineage>
        <taxon>Bacteria</taxon>
        <taxon>Bacillati</taxon>
        <taxon>Bacillota</taxon>
        <taxon>Clostridia</taxon>
        <taxon>Lachnospirales</taxon>
        <taxon>Lachnospiraceae</taxon>
        <taxon>Anaerocolumna</taxon>
    </lineage>
</organism>
<dbReference type="Proteomes" id="UP000184612">
    <property type="component" value="Unassembled WGS sequence"/>
</dbReference>
<name>A0A1M7YIA6_9FIRM</name>
<sequence>MNSNVSAWYEKREHNIGSGMGREGLLFIIRNLKWQDWTNS</sequence>
<dbReference type="AlphaFoldDB" id="A0A1M7YIA6"/>
<evidence type="ECO:0000313" key="1">
    <source>
        <dbReference type="EMBL" id="SHO52367.1"/>
    </source>
</evidence>